<dbReference type="AlphaFoldDB" id="A0A0M2ZHA2"/>
<dbReference type="STRING" id="81858.BST23_19160"/>
<dbReference type="InterPro" id="IPR038232">
    <property type="entry name" value="PknH-like_Extracell_sf"/>
</dbReference>
<protein>
    <submittedName>
        <fullName evidence="2">Sensor domain-containing protein</fullName>
    </submittedName>
</protein>
<sequence length="212" mass="22042">MGARAAVLSAGLALVACTRVTDAPQPQPVAPVAPITAGQIGDLLSDKVDDTDGNLFATVEPEECSGVATEVDPPFLVDFDPAATDGGHWTVHDGSPVYVEELVAVYRADYSAQDALSQARHTLERCRDTAVTVTDMNGRTYRFGLLPGETSGSPDILLWSFEATDWACDNALVAAHNAAVEIATCGAAGGLEVAALAQDALDRIDTLANTTA</sequence>
<evidence type="ECO:0000313" key="3">
    <source>
        <dbReference type="Proteomes" id="UP000192772"/>
    </source>
</evidence>
<accession>A0A0M2ZHA2</accession>
<dbReference type="EMBL" id="MVHP01000025">
    <property type="protein sequence ID" value="ORA62842.1"/>
    <property type="molecule type" value="Genomic_DNA"/>
</dbReference>
<proteinExistence type="predicted"/>
<dbReference type="InterPro" id="IPR026954">
    <property type="entry name" value="PknH-like_Extracell"/>
</dbReference>
<feature type="domain" description="PknH-like extracellular" evidence="1">
    <location>
        <begin position="57"/>
        <end position="203"/>
    </location>
</feature>
<dbReference type="Pfam" id="PF14032">
    <property type="entry name" value="PknH_C"/>
    <property type="match status" value="1"/>
</dbReference>
<dbReference type="OrthoDB" id="4635187at2"/>
<evidence type="ECO:0000259" key="1">
    <source>
        <dbReference type="Pfam" id="PF14032"/>
    </source>
</evidence>
<comment type="caution">
    <text evidence="2">The sequence shown here is derived from an EMBL/GenBank/DDBJ whole genome shotgun (WGS) entry which is preliminary data.</text>
</comment>
<name>A0A0M2ZHA2_9MYCO</name>
<organism evidence="2 3">
    <name type="scientific">Mycolicibacterium elephantis</name>
    <dbReference type="NCBI Taxonomy" id="81858"/>
    <lineage>
        <taxon>Bacteria</taxon>
        <taxon>Bacillati</taxon>
        <taxon>Actinomycetota</taxon>
        <taxon>Actinomycetes</taxon>
        <taxon>Mycobacteriales</taxon>
        <taxon>Mycobacteriaceae</taxon>
        <taxon>Mycolicibacterium</taxon>
    </lineage>
</organism>
<dbReference type="Gene3D" id="3.40.1000.70">
    <property type="entry name" value="PknH-like extracellular domain"/>
    <property type="match status" value="1"/>
</dbReference>
<evidence type="ECO:0000313" key="2">
    <source>
        <dbReference type="EMBL" id="ORA62842.1"/>
    </source>
</evidence>
<gene>
    <name evidence="2" type="ORF">BST23_19160</name>
</gene>
<dbReference type="PROSITE" id="PS51257">
    <property type="entry name" value="PROKAR_LIPOPROTEIN"/>
    <property type="match status" value="1"/>
</dbReference>
<dbReference type="RefSeq" id="WP_046751848.1">
    <property type="nucleotide sequence ID" value="NZ_JBCGVB010000003.1"/>
</dbReference>
<dbReference type="Proteomes" id="UP000192772">
    <property type="component" value="Unassembled WGS sequence"/>
</dbReference>
<reference evidence="2 3" key="1">
    <citation type="submission" date="2017-02" db="EMBL/GenBank/DDBJ databases">
        <title>The new phylogeny of genus Mycobacterium.</title>
        <authorList>
            <person name="Tortoli E."/>
            <person name="Trovato A."/>
            <person name="Cirillo D.M."/>
        </authorList>
    </citation>
    <scope>NUCLEOTIDE SEQUENCE [LARGE SCALE GENOMIC DNA]</scope>
    <source>
        <strain evidence="2 3">FI-09383</strain>
    </source>
</reference>